<evidence type="ECO:0000313" key="1">
    <source>
        <dbReference type="EMBL" id="KIZ07032.1"/>
    </source>
</evidence>
<name>A0A0D2N3V6_9CHLO</name>
<proteinExistence type="predicted"/>
<protein>
    <submittedName>
        <fullName evidence="1">Uncharacterized protein</fullName>
    </submittedName>
</protein>
<gene>
    <name evidence="1" type="ORF">MNEG_0925</name>
</gene>
<reference evidence="1 2" key="1">
    <citation type="journal article" date="2013" name="BMC Genomics">
        <title>Reconstruction of the lipid metabolism for the microalga Monoraphidium neglectum from its genome sequence reveals characteristics suitable for biofuel production.</title>
        <authorList>
            <person name="Bogen C."/>
            <person name="Al-Dilaimi A."/>
            <person name="Albersmeier A."/>
            <person name="Wichmann J."/>
            <person name="Grundmann M."/>
            <person name="Rupp O."/>
            <person name="Lauersen K.J."/>
            <person name="Blifernez-Klassen O."/>
            <person name="Kalinowski J."/>
            <person name="Goesmann A."/>
            <person name="Mussgnug J.H."/>
            <person name="Kruse O."/>
        </authorList>
    </citation>
    <scope>NUCLEOTIDE SEQUENCE [LARGE SCALE GENOMIC DNA]</scope>
    <source>
        <strain evidence="1 2">SAG 48.87</strain>
    </source>
</reference>
<sequence>MRAQNYPFVATPSQNNQRPAELPLTAGARVGLDASRFLHVARYTNAAGKNKTLNIPATLRSADDTQRGAVSGKILIVFPKGTNCSFSNSALDKKDPGYSALKTAVAGITVVGIPTSGSTRGFGVSIAAFSGSVAAPKPANVTAAFSVGQAVLDVAASNIRLAPGGSRAFRPRYKFASGSVDFNPCRWNRLVAGQDLSGTFGIPVTTLAALPAIRSVSPCNLALKNINNVPTFTLLCQKWRIQASGASVWLANYVGTDLTAGIAFSQSPDRTAISIKGSIPLTSAKKF</sequence>
<dbReference type="Proteomes" id="UP000054498">
    <property type="component" value="Unassembled WGS sequence"/>
</dbReference>
<dbReference type="EMBL" id="KK100303">
    <property type="protein sequence ID" value="KIZ07032.1"/>
    <property type="molecule type" value="Genomic_DNA"/>
</dbReference>
<organism evidence="1 2">
    <name type="scientific">Monoraphidium neglectum</name>
    <dbReference type="NCBI Taxonomy" id="145388"/>
    <lineage>
        <taxon>Eukaryota</taxon>
        <taxon>Viridiplantae</taxon>
        <taxon>Chlorophyta</taxon>
        <taxon>core chlorophytes</taxon>
        <taxon>Chlorophyceae</taxon>
        <taxon>CS clade</taxon>
        <taxon>Sphaeropleales</taxon>
        <taxon>Selenastraceae</taxon>
        <taxon>Monoraphidium</taxon>
    </lineage>
</organism>
<dbReference type="RefSeq" id="XP_013906051.1">
    <property type="nucleotide sequence ID" value="XM_014050597.1"/>
</dbReference>
<dbReference type="AlphaFoldDB" id="A0A0D2N3V6"/>
<dbReference type="GeneID" id="25727043"/>
<evidence type="ECO:0000313" key="2">
    <source>
        <dbReference type="Proteomes" id="UP000054498"/>
    </source>
</evidence>
<dbReference type="KEGG" id="mng:MNEG_0925"/>
<keyword evidence="2" id="KW-1185">Reference proteome</keyword>
<accession>A0A0D2N3V6</accession>